<dbReference type="PANTHER" id="PTHR13285">
    <property type="entry name" value="ACYLTRANSFERASE"/>
    <property type="match status" value="1"/>
</dbReference>
<sequence>MTFFSPEFVLLFLLFFVIYWAAKNFVSMQKLLILFASYAFICANSLYFALVLFGFTCAVFVCGKYLQEHGKLVRLLEQSQKFSKDLANNTKNNTQNNTQNNSQSIEIISYKNKFAPTSNLALGVIIGFCVLFLCFFKYYDFFYGVFAGFFEFFGLSLFESVAFPLGVSYYTFMSITYLLAMYRGQCERCDDFISLACFLAFFPSIVMGPISRASDEKGLRALLPQFNEPKNFSCGDEIFTLALFACVKLLVISSLLSPYVNNIFSSVYSSSSSASQILLAILLYGVVLYANFSGFIDMSRALALALGFELAQNFAMPYAARNIREFWQRWHITLTTFITRYIYIPLGGSAKGFTRTQINVLIAFGLSGIWHGAEWNFLIWGLLHGVGLVIFNAYKALALPQLNYYVSLILTYIFVSFAWIFFANDFDNSLVILKGLFAALAAGNFGSQTALVILLLVGVGLYHKCAGFFGFCVHMLSCMPILLKALVLGLVFSMIIAIMPSGIPSFIYASF</sequence>
<reference evidence="9 10" key="1">
    <citation type="submission" date="2023-06" db="EMBL/GenBank/DDBJ databases">
        <title>Campylobacter magnum sp. nov., isolated from cecal contents of domestic pigs (Sus scrofa domesticus).</title>
        <authorList>
            <person name="Papic B."/>
            <person name="Gruntar I."/>
        </authorList>
    </citation>
    <scope>NUCLEOTIDE SEQUENCE [LARGE SCALE GENOMIC DNA]</scope>
    <source>
        <strain evidence="10">34484-21</strain>
    </source>
</reference>
<dbReference type="InterPro" id="IPR024194">
    <property type="entry name" value="Ac/AlaTfrase_AlgI/DltB"/>
</dbReference>
<feature type="transmembrane region" description="Helical" evidence="8">
    <location>
        <begin position="7"/>
        <end position="26"/>
    </location>
</feature>
<evidence type="ECO:0000313" key="9">
    <source>
        <dbReference type="EMBL" id="MDO2408584.1"/>
    </source>
</evidence>
<gene>
    <name evidence="9" type="ORF">Q2362_00535</name>
</gene>
<dbReference type="Proteomes" id="UP001171111">
    <property type="component" value="Unassembled WGS sequence"/>
</dbReference>
<proteinExistence type="inferred from homology"/>
<dbReference type="Pfam" id="PF03062">
    <property type="entry name" value="MBOAT"/>
    <property type="match status" value="1"/>
</dbReference>
<feature type="transmembrane region" description="Helical" evidence="8">
    <location>
        <begin position="32"/>
        <end position="62"/>
    </location>
</feature>
<keyword evidence="6 7" id="KW-0472">Membrane</keyword>
<dbReference type="EC" id="2.3.-.-" evidence="9"/>
<comment type="similarity">
    <text evidence="2 7">Belongs to the membrane-bound acyltransferase family.</text>
</comment>
<feature type="transmembrane region" description="Helical" evidence="8">
    <location>
        <begin position="120"/>
        <end position="141"/>
    </location>
</feature>
<dbReference type="EMBL" id="JAULJQ010000001">
    <property type="protein sequence ID" value="MDO2408584.1"/>
    <property type="molecule type" value="Genomic_DNA"/>
</dbReference>
<evidence type="ECO:0000256" key="8">
    <source>
        <dbReference type="SAM" id="Phobius"/>
    </source>
</evidence>
<keyword evidence="4 8" id="KW-0812">Transmembrane</keyword>
<dbReference type="PIRSF" id="PIRSF500217">
    <property type="entry name" value="AlgI"/>
    <property type="match status" value="1"/>
</dbReference>
<comment type="subcellular location">
    <subcellularLocation>
        <location evidence="1">Cell membrane</location>
        <topology evidence="1">Multi-pass membrane protein</topology>
    </subcellularLocation>
</comment>
<evidence type="ECO:0000256" key="1">
    <source>
        <dbReference type="ARBA" id="ARBA00004651"/>
    </source>
</evidence>
<feature type="transmembrane region" description="Helical" evidence="8">
    <location>
        <begin position="489"/>
        <end position="509"/>
    </location>
</feature>
<dbReference type="PIRSF" id="PIRSF016636">
    <property type="entry name" value="AlgI_DltB"/>
    <property type="match status" value="1"/>
</dbReference>
<dbReference type="RefSeq" id="WP_302243299.1">
    <property type="nucleotide sequence ID" value="NZ_JAULJQ010000001.1"/>
</dbReference>
<feature type="transmembrane region" description="Helical" evidence="8">
    <location>
        <begin position="161"/>
        <end position="180"/>
    </location>
</feature>
<comment type="caution">
    <text evidence="9">The sequence shown here is derived from an EMBL/GenBank/DDBJ whole genome shotgun (WGS) entry which is preliminary data.</text>
</comment>
<dbReference type="InterPro" id="IPR051085">
    <property type="entry name" value="MB_O-acyltransferase"/>
</dbReference>
<name>A0ABT8T4U6_9BACT</name>
<feature type="transmembrane region" description="Helical" evidence="8">
    <location>
        <begin position="238"/>
        <end position="256"/>
    </location>
</feature>
<evidence type="ECO:0000256" key="5">
    <source>
        <dbReference type="ARBA" id="ARBA00022989"/>
    </source>
</evidence>
<keyword evidence="5 8" id="KW-1133">Transmembrane helix</keyword>
<feature type="transmembrane region" description="Helical" evidence="8">
    <location>
        <begin position="377"/>
        <end position="397"/>
    </location>
</feature>
<evidence type="ECO:0000256" key="6">
    <source>
        <dbReference type="ARBA" id="ARBA00023136"/>
    </source>
</evidence>
<keyword evidence="3 7" id="KW-1003">Cell membrane</keyword>
<keyword evidence="10" id="KW-1185">Reference proteome</keyword>
<accession>A0ABT8T4U6</accession>
<evidence type="ECO:0000256" key="7">
    <source>
        <dbReference type="PIRNR" id="PIRNR016636"/>
    </source>
</evidence>
<feature type="transmembrane region" description="Helical" evidence="8">
    <location>
        <begin position="435"/>
        <end position="458"/>
    </location>
</feature>
<dbReference type="PANTHER" id="PTHR13285:SF18">
    <property type="entry name" value="PROTEIN-CYSTEINE N-PALMITOYLTRANSFERASE RASP"/>
    <property type="match status" value="1"/>
</dbReference>
<keyword evidence="7 9" id="KW-0012">Acyltransferase</keyword>
<evidence type="ECO:0000313" key="10">
    <source>
        <dbReference type="Proteomes" id="UP001171111"/>
    </source>
</evidence>
<feature type="transmembrane region" description="Helical" evidence="8">
    <location>
        <begin position="192"/>
        <end position="210"/>
    </location>
</feature>
<dbReference type="InterPro" id="IPR004299">
    <property type="entry name" value="MBOAT_fam"/>
</dbReference>
<evidence type="ECO:0000256" key="3">
    <source>
        <dbReference type="ARBA" id="ARBA00022475"/>
    </source>
</evidence>
<evidence type="ECO:0000256" key="4">
    <source>
        <dbReference type="ARBA" id="ARBA00022692"/>
    </source>
</evidence>
<protein>
    <submittedName>
        <fullName evidence="9">MBOAT family O-acyltransferase</fullName>
        <ecNumber evidence="9">2.3.-.-</ecNumber>
    </submittedName>
</protein>
<evidence type="ECO:0000256" key="2">
    <source>
        <dbReference type="ARBA" id="ARBA00010323"/>
    </source>
</evidence>
<feature type="transmembrane region" description="Helical" evidence="8">
    <location>
        <begin position="277"/>
        <end position="296"/>
    </location>
</feature>
<dbReference type="InterPro" id="IPR028362">
    <property type="entry name" value="AlgI"/>
</dbReference>
<feature type="transmembrane region" description="Helical" evidence="8">
    <location>
        <begin position="404"/>
        <end position="423"/>
    </location>
</feature>
<keyword evidence="7 9" id="KW-0808">Transferase</keyword>
<organism evidence="9 10">
    <name type="scientific">Campylobacter magnus</name>
    <dbReference type="NCBI Taxonomy" id="3026462"/>
    <lineage>
        <taxon>Bacteria</taxon>
        <taxon>Pseudomonadati</taxon>
        <taxon>Campylobacterota</taxon>
        <taxon>Epsilonproteobacteria</taxon>
        <taxon>Campylobacterales</taxon>
        <taxon>Campylobacteraceae</taxon>
        <taxon>Campylobacter</taxon>
    </lineage>
</organism>
<dbReference type="GO" id="GO:0016746">
    <property type="term" value="F:acyltransferase activity"/>
    <property type="evidence" value="ECO:0007669"/>
    <property type="project" value="UniProtKB-KW"/>
</dbReference>